<feature type="region of interest" description="Disordered" evidence="3">
    <location>
        <begin position="126"/>
        <end position="153"/>
    </location>
</feature>
<sequence length="917" mass="101999">MALANYSSHILDGGCASHTLAKDSNIIGESKNARKRVIVAVTQDADTYMSVDLTGSPNVQTIRDRIFSKLRIPGDLRPEFGIFHSEFGEYATGAALDDEQLLHDSRYLTNNKGTIHFFVRHLGNSPEKSSTWELDPSTPRPDANRSMIKVPTTTTSCNPDYPLTRSVFIHVEQSSPKEVHGWCSAEKTEPQNDSNPHTSESTEKNMHIVKLQATSYGEYREQTYTGNYVRNDRIAGDNFQGTSGLGTSTLLYPVAVETSANNESDGYAALALNSLQPRNNQPQNSLEPLVGAWNLAPIGRSLPNPFLRVFSAPPSNTQNPTRQHNIIKVINRPVLGTAIADIYCGTLPNGRLVALKSYRSESGDSLSGCQIAEGVSYLHESKIIHGDLRGDNILISEDRIPKITNFGSSRVQDRALVFTATNEVGERNMSIRWKAPEVLQDRTGDTLESDIYALGMTILETVTGNRPYNEVAREIVVLHNVINGVYPTRSEVHMPMANTQADDVWVLMTQCWDQDPLARPQAFEVQRRMWDIVLPGPSNSRQDQLNRLEILPANNPLALDNPNYYDIEIPHVNAPELLYNPPVIPSSNQYQGNYLDVDVPRHQGTTEPYLSTVATPPVAIISSEMGVKEILGHLTDHGCNDITHQLGDCQSEYPVSTGGFGDVYRGTLRDGMEVGLKCVRLLFDTDENGQKKLKHTAHELYVWSKCEHPNVMNLIGVVQHRNQLAMVSAWMENGNMCQFLRQNSQVDRHRLCEQIIDGVVYLHNKGIVHGDIKGANILISCDQTPKITDFGNSILKEYSLRFADSNSGPAFSIRWTAPEILEDKTGTTAEADIYALGMTILEVVTGEVPYYGCREVALLLKITQGVYPQRPESHIPSRDKRGNLLWSLLLDCWAYEPRLRPTALQVQDRIKCIAGGC</sequence>
<dbReference type="SUPFAM" id="SSF56112">
    <property type="entry name" value="Protein kinase-like (PK-like)"/>
    <property type="match status" value="2"/>
</dbReference>
<protein>
    <recommendedName>
        <fullName evidence="4">Protein kinase domain-containing protein</fullName>
    </recommendedName>
</protein>
<feature type="domain" description="Protein kinase" evidence="4">
    <location>
        <begin position="649"/>
        <end position="910"/>
    </location>
</feature>
<dbReference type="GO" id="GO:0005524">
    <property type="term" value="F:ATP binding"/>
    <property type="evidence" value="ECO:0007669"/>
    <property type="project" value="UniProtKB-KW"/>
</dbReference>
<feature type="region of interest" description="Disordered" evidence="3">
    <location>
        <begin position="185"/>
        <end position="204"/>
    </location>
</feature>
<evidence type="ECO:0000313" key="5">
    <source>
        <dbReference type="EMBL" id="CAE6434513.1"/>
    </source>
</evidence>
<dbReference type="InterPro" id="IPR051681">
    <property type="entry name" value="Ser/Thr_Kinases-Pseudokinases"/>
</dbReference>
<dbReference type="SMART" id="SM00220">
    <property type="entry name" value="S_TKc"/>
    <property type="match status" value="1"/>
</dbReference>
<keyword evidence="1" id="KW-0547">Nucleotide-binding</keyword>
<dbReference type="PANTHER" id="PTHR44329:SF298">
    <property type="entry name" value="MIXED LINEAGE KINASE DOMAIN-LIKE PROTEIN"/>
    <property type="match status" value="1"/>
</dbReference>
<evidence type="ECO:0000256" key="3">
    <source>
        <dbReference type="SAM" id="MobiDB-lite"/>
    </source>
</evidence>
<dbReference type="PROSITE" id="PS00108">
    <property type="entry name" value="PROTEIN_KINASE_ST"/>
    <property type="match status" value="1"/>
</dbReference>
<dbReference type="Pfam" id="PF07714">
    <property type="entry name" value="PK_Tyr_Ser-Thr"/>
    <property type="match status" value="2"/>
</dbReference>
<evidence type="ECO:0000259" key="4">
    <source>
        <dbReference type="PROSITE" id="PS50011"/>
    </source>
</evidence>
<accession>A0A8H3ASG6</accession>
<dbReference type="GO" id="GO:0004674">
    <property type="term" value="F:protein serine/threonine kinase activity"/>
    <property type="evidence" value="ECO:0007669"/>
    <property type="project" value="TreeGrafter"/>
</dbReference>
<dbReference type="InterPro" id="IPR008271">
    <property type="entry name" value="Ser/Thr_kinase_AS"/>
</dbReference>
<dbReference type="InterPro" id="IPR008266">
    <property type="entry name" value="Tyr_kinase_AS"/>
</dbReference>
<dbReference type="PANTHER" id="PTHR44329">
    <property type="entry name" value="SERINE/THREONINE-PROTEIN KINASE TNNI3K-RELATED"/>
    <property type="match status" value="1"/>
</dbReference>
<evidence type="ECO:0000313" key="6">
    <source>
        <dbReference type="Proteomes" id="UP000663846"/>
    </source>
</evidence>
<dbReference type="InterPro" id="IPR011009">
    <property type="entry name" value="Kinase-like_dom_sf"/>
</dbReference>
<reference evidence="5" key="1">
    <citation type="submission" date="2021-01" db="EMBL/GenBank/DDBJ databases">
        <authorList>
            <person name="Kaushik A."/>
        </authorList>
    </citation>
    <scope>NUCLEOTIDE SEQUENCE</scope>
    <source>
        <strain evidence="5">AG1-1C</strain>
    </source>
</reference>
<dbReference type="PROSITE" id="PS50011">
    <property type="entry name" value="PROTEIN_KINASE_DOM"/>
    <property type="match status" value="2"/>
</dbReference>
<dbReference type="AlphaFoldDB" id="A0A8H3ASG6"/>
<evidence type="ECO:0000256" key="2">
    <source>
        <dbReference type="ARBA" id="ARBA00022840"/>
    </source>
</evidence>
<proteinExistence type="predicted"/>
<keyword evidence="2" id="KW-0067">ATP-binding</keyword>
<organism evidence="5 6">
    <name type="scientific">Rhizoctonia solani</name>
    <dbReference type="NCBI Taxonomy" id="456999"/>
    <lineage>
        <taxon>Eukaryota</taxon>
        <taxon>Fungi</taxon>
        <taxon>Dikarya</taxon>
        <taxon>Basidiomycota</taxon>
        <taxon>Agaricomycotina</taxon>
        <taxon>Agaricomycetes</taxon>
        <taxon>Cantharellales</taxon>
        <taxon>Ceratobasidiaceae</taxon>
        <taxon>Rhizoctonia</taxon>
    </lineage>
</organism>
<name>A0A8H3ASG6_9AGAM</name>
<dbReference type="Proteomes" id="UP000663846">
    <property type="component" value="Unassembled WGS sequence"/>
</dbReference>
<dbReference type="InterPro" id="IPR001245">
    <property type="entry name" value="Ser-Thr/Tyr_kinase_cat_dom"/>
</dbReference>
<feature type="domain" description="Protein kinase" evidence="4">
    <location>
        <begin position="234"/>
        <end position="534"/>
    </location>
</feature>
<evidence type="ECO:0000256" key="1">
    <source>
        <dbReference type="ARBA" id="ARBA00022741"/>
    </source>
</evidence>
<comment type="caution">
    <text evidence="5">The sequence shown here is derived from an EMBL/GenBank/DDBJ whole genome shotgun (WGS) entry which is preliminary data.</text>
</comment>
<dbReference type="PROSITE" id="PS00109">
    <property type="entry name" value="PROTEIN_KINASE_TYR"/>
    <property type="match status" value="1"/>
</dbReference>
<dbReference type="EMBL" id="CAJMWS010000329">
    <property type="protein sequence ID" value="CAE6434513.1"/>
    <property type="molecule type" value="Genomic_DNA"/>
</dbReference>
<dbReference type="InterPro" id="IPR000719">
    <property type="entry name" value="Prot_kinase_dom"/>
</dbReference>
<gene>
    <name evidence="5" type="ORF">RDB_LOCUS113056</name>
</gene>
<dbReference type="Gene3D" id="1.10.510.10">
    <property type="entry name" value="Transferase(Phosphotransferase) domain 1"/>
    <property type="match status" value="2"/>
</dbReference>